<dbReference type="PANTHER" id="PTHR11538:SF41">
    <property type="entry name" value="PHENYLALANINE--TRNA LIGASE, MITOCHONDRIAL"/>
    <property type="match status" value="1"/>
</dbReference>
<dbReference type="PROSITE" id="PS50862">
    <property type="entry name" value="AA_TRNA_LIGASE_II"/>
    <property type="match status" value="1"/>
</dbReference>
<keyword evidence="5 13" id="KW-0436">Ligase</keyword>
<organism evidence="15 16">
    <name type="scientific">Enhygromyxa salina</name>
    <dbReference type="NCBI Taxonomy" id="215803"/>
    <lineage>
        <taxon>Bacteria</taxon>
        <taxon>Pseudomonadati</taxon>
        <taxon>Myxococcota</taxon>
        <taxon>Polyangia</taxon>
        <taxon>Nannocystales</taxon>
        <taxon>Nannocystaceae</taxon>
        <taxon>Enhygromyxa</taxon>
    </lineage>
</organism>
<keyword evidence="9 13" id="KW-0460">Magnesium</keyword>
<reference evidence="15 16" key="1">
    <citation type="submission" date="2014-12" db="EMBL/GenBank/DDBJ databases">
        <title>Genome assembly of Enhygromyxa salina DSM 15201.</title>
        <authorList>
            <person name="Sharma G."/>
            <person name="Subramanian S."/>
        </authorList>
    </citation>
    <scope>NUCLEOTIDE SEQUENCE [LARGE SCALE GENOMIC DNA]</scope>
    <source>
        <strain evidence="15 16">DSM 15201</strain>
    </source>
</reference>
<gene>
    <name evidence="13" type="primary">pheS</name>
    <name evidence="15" type="ORF">DB30_02644</name>
</gene>
<keyword evidence="10 13" id="KW-0648">Protein biosynthesis</keyword>
<dbReference type="CDD" id="cd00496">
    <property type="entry name" value="PheRS_alpha_core"/>
    <property type="match status" value="1"/>
</dbReference>
<dbReference type="Pfam" id="PF02912">
    <property type="entry name" value="Phe_tRNA-synt_N"/>
    <property type="match status" value="1"/>
</dbReference>
<comment type="catalytic activity">
    <reaction evidence="12 13">
        <text>tRNA(Phe) + L-phenylalanine + ATP = L-phenylalanyl-tRNA(Phe) + AMP + diphosphate + H(+)</text>
        <dbReference type="Rhea" id="RHEA:19413"/>
        <dbReference type="Rhea" id="RHEA-COMP:9668"/>
        <dbReference type="Rhea" id="RHEA-COMP:9699"/>
        <dbReference type="ChEBI" id="CHEBI:15378"/>
        <dbReference type="ChEBI" id="CHEBI:30616"/>
        <dbReference type="ChEBI" id="CHEBI:33019"/>
        <dbReference type="ChEBI" id="CHEBI:58095"/>
        <dbReference type="ChEBI" id="CHEBI:78442"/>
        <dbReference type="ChEBI" id="CHEBI:78531"/>
        <dbReference type="ChEBI" id="CHEBI:456215"/>
        <dbReference type="EC" id="6.1.1.20"/>
    </reaction>
</comment>
<evidence type="ECO:0000256" key="9">
    <source>
        <dbReference type="ARBA" id="ARBA00022842"/>
    </source>
</evidence>
<evidence type="ECO:0000256" key="13">
    <source>
        <dbReference type="HAMAP-Rule" id="MF_00281"/>
    </source>
</evidence>
<dbReference type="EMBL" id="JMCC02000002">
    <property type="protein sequence ID" value="KIG19363.1"/>
    <property type="molecule type" value="Genomic_DNA"/>
</dbReference>
<comment type="similarity">
    <text evidence="2 13">Belongs to the class-II aminoacyl-tRNA synthetase family. Phe-tRNA synthetase alpha subunit type 1 subfamily.</text>
</comment>
<dbReference type="SUPFAM" id="SSF46589">
    <property type="entry name" value="tRNA-binding arm"/>
    <property type="match status" value="1"/>
</dbReference>
<dbReference type="EC" id="6.1.1.20" evidence="13"/>
<dbReference type="Gene3D" id="3.30.930.10">
    <property type="entry name" value="Bira Bifunctional Protein, Domain 2"/>
    <property type="match status" value="1"/>
</dbReference>
<name>A0A0C2A7B1_9BACT</name>
<comment type="subunit">
    <text evidence="3 13">Tetramer of two alpha and two beta subunits.</text>
</comment>
<keyword evidence="4 13" id="KW-0963">Cytoplasm</keyword>
<keyword evidence="7 13" id="KW-0547">Nucleotide-binding</keyword>
<evidence type="ECO:0000256" key="5">
    <source>
        <dbReference type="ARBA" id="ARBA00022598"/>
    </source>
</evidence>
<evidence type="ECO:0000256" key="8">
    <source>
        <dbReference type="ARBA" id="ARBA00022840"/>
    </source>
</evidence>
<evidence type="ECO:0000313" key="16">
    <source>
        <dbReference type="Proteomes" id="UP000031599"/>
    </source>
</evidence>
<dbReference type="InterPro" id="IPR022911">
    <property type="entry name" value="Phe_tRNA_ligase_alpha1_bac"/>
</dbReference>
<evidence type="ECO:0000256" key="2">
    <source>
        <dbReference type="ARBA" id="ARBA00010207"/>
    </source>
</evidence>
<evidence type="ECO:0000256" key="7">
    <source>
        <dbReference type="ARBA" id="ARBA00022741"/>
    </source>
</evidence>
<dbReference type="PANTHER" id="PTHR11538">
    <property type="entry name" value="PHENYLALANYL-TRNA SYNTHETASE"/>
    <property type="match status" value="1"/>
</dbReference>
<dbReference type="InterPro" id="IPR006195">
    <property type="entry name" value="aa-tRNA-synth_II"/>
</dbReference>
<dbReference type="GO" id="GO:0005524">
    <property type="term" value="F:ATP binding"/>
    <property type="evidence" value="ECO:0007669"/>
    <property type="project" value="UniProtKB-UniRule"/>
</dbReference>
<dbReference type="AlphaFoldDB" id="A0A0C2A7B1"/>
<comment type="cofactor">
    <cofactor evidence="13">
        <name>Mg(2+)</name>
        <dbReference type="ChEBI" id="CHEBI:18420"/>
    </cofactor>
    <text evidence="13">Binds 2 magnesium ions per tetramer.</text>
</comment>
<evidence type="ECO:0000256" key="11">
    <source>
        <dbReference type="ARBA" id="ARBA00023146"/>
    </source>
</evidence>
<protein>
    <recommendedName>
        <fullName evidence="13">Phenylalanine--tRNA ligase alpha subunit</fullName>
        <ecNumber evidence="13">6.1.1.20</ecNumber>
    </recommendedName>
    <alternativeName>
        <fullName evidence="13">Phenylalanyl-tRNA synthetase alpha subunit</fullName>
        <shortName evidence="13">PheRS</shortName>
    </alternativeName>
</protein>
<evidence type="ECO:0000256" key="10">
    <source>
        <dbReference type="ARBA" id="ARBA00022917"/>
    </source>
</evidence>
<proteinExistence type="inferred from homology"/>
<evidence type="ECO:0000313" key="15">
    <source>
        <dbReference type="EMBL" id="KIG19363.1"/>
    </source>
</evidence>
<evidence type="ECO:0000259" key="14">
    <source>
        <dbReference type="PROSITE" id="PS50862"/>
    </source>
</evidence>
<accession>A0A0C2A7B1</accession>
<feature type="domain" description="Aminoacyl-transfer RNA synthetases class-II family profile" evidence="14">
    <location>
        <begin position="122"/>
        <end position="362"/>
    </location>
</feature>
<dbReference type="GO" id="GO:0000287">
    <property type="term" value="F:magnesium ion binding"/>
    <property type="evidence" value="ECO:0007669"/>
    <property type="project" value="UniProtKB-UniRule"/>
</dbReference>
<dbReference type="NCBIfam" id="TIGR00468">
    <property type="entry name" value="pheS"/>
    <property type="match status" value="1"/>
</dbReference>
<dbReference type="InterPro" id="IPR010978">
    <property type="entry name" value="tRNA-bd_arm"/>
</dbReference>
<dbReference type="InterPro" id="IPR045864">
    <property type="entry name" value="aa-tRNA-synth_II/BPL/LPL"/>
</dbReference>
<evidence type="ECO:0000256" key="3">
    <source>
        <dbReference type="ARBA" id="ARBA00011209"/>
    </source>
</evidence>
<dbReference type="InterPro" id="IPR002319">
    <property type="entry name" value="Phenylalanyl-tRNA_Synthase"/>
</dbReference>
<evidence type="ECO:0000256" key="6">
    <source>
        <dbReference type="ARBA" id="ARBA00022723"/>
    </source>
</evidence>
<keyword evidence="8 13" id="KW-0067">ATP-binding</keyword>
<dbReference type="RefSeq" id="WP_052546029.1">
    <property type="nucleotide sequence ID" value="NZ_JMCC02000002.1"/>
</dbReference>
<dbReference type="InterPro" id="IPR004529">
    <property type="entry name" value="Phe-tRNA-synth_IIc_asu"/>
</dbReference>
<sequence>MAADATASPQEQLDAALLAFESALPQVSSETQLYDLQVQFLGKNGAVTKLRSLMGKVPPAQRKELGQAFNRVKQAIDEGLAGRKLALAQAARELDLSRHVDLTFVPDPPRPGTLHPITQTRRELEQVFRRLGFDVVDGPHVEAELYSFDKLNIQPDHPARDMQDTFFIARPEHDPREGAPSLVLRPHTSPVQARTMLRYGAPVRIIAPGTTFRRDDDPTHSPMFHQIEGLYVDRNVTMADLKATLYRFVGAFFGEGLAVRFRPSYFPFVEPGAEFDMQCAFCFDGQVSHGCGLCKQSGWIELGGSGMVHPAVLEQCGIDPTVYTGWAFGFGIDRMAMLRHGISHLRHNFEGDLRVLEQFTSP</sequence>
<dbReference type="Proteomes" id="UP000031599">
    <property type="component" value="Unassembled WGS sequence"/>
</dbReference>
<dbReference type="InterPro" id="IPR004188">
    <property type="entry name" value="Phe-tRNA_ligase_II_N"/>
</dbReference>
<dbReference type="GO" id="GO:0000049">
    <property type="term" value="F:tRNA binding"/>
    <property type="evidence" value="ECO:0007669"/>
    <property type="project" value="InterPro"/>
</dbReference>
<feature type="binding site" evidence="13">
    <location>
        <position position="270"/>
    </location>
    <ligand>
        <name>Mg(2+)</name>
        <dbReference type="ChEBI" id="CHEBI:18420"/>
        <note>shared with beta subunit</note>
    </ligand>
</feature>
<dbReference type="HAMAP" id="MF_00281">
    <property type="entry name" value="Phe_tRNA_synth_alpha1"/>
    <property type="match status" value="1"/>
</dbReference>
<dbReference type="SUPFAM" id="SSF55681">
    <property type="entry name" value="Class II aaRS and biotin synthetases"/>
    <property type="match status" value="1"/>
</dbReference>
<dbReference type="GO" id="GO:0004826">
    <property type="term" value="F:phenylalanine-tRNA ligase activity"/>
    <property type="evidence" value="ECO:0007669"/>
    <property type="project" value="UniProtKB-UniRule"/>
</dbReference>
<keyword evidence="6 13" id="KW-0479">Metal-binding</keyword>
<comment type="subcellular location">
    <subcellularLocation>
        <location evidence="1 13">Cytoplasm</location>
    </subcellularLocation>
</comment>
<evidence type="ECO:0000256" key="12">
    <source>
        <dbReference type="ARBA" id="ARBA00049255"/>
    </source>
</evidence>
<keyword evidence="11 13" id="KW-0030">Aminoacyl-tRNA synthetase</keyword>
<dbReference type="GO" id="GO:0005737">
    <property type="term" value="C:cytoplasm"/>
    <property type="evidence" value="ECO:0007669"/>
    <property type="project" value="UniProtKB-SubCell"/>
</dbReference>
<dbReference type="GO" id="GO:0006432">
    <property type="term" value="P:phenylalanyl-tRNA aminoacylation"/>
    <property type="evidence" value="ECO:0007669"/>
    <property type="project" value="UniProtKB-UniRule"/>
</dbReference>
<evidence type="ECO:0000256" key="1">
    <source>
        <dbReference type="ARBA" id="ARBA00004496"/>
    </source>
</evidence>
<dbReference type="Pfam" id="PF01409">
    <property type="entry name" value="tRNA-synt_2d"/>
    <property type="match status" value="1"/>
</dbReference>
<evidence type="ECO:0000256" key="4">
    <source>
        <dbReference type="ARBA" id="ARBA00022490"/>
    </source>
</evidence>
<comment type="caution">
    <text evidence="15">The sequence shown here is derived from an EMBL/GenBank/DDBJ whole genome shotgun (WGS) entry which is preliminary data.</text>
</comment>